<keyword evidence="2" id="KW-0378">Hydrolase</keyword>
<dbReference type="Pfam" id="PF00271">
    <property type="entry name" value="Helicase_C"/>
    <property type="match status" value="1"/>
</dbReference>
<keyword evidence="2" id="KW-0547">Nucleotide-binding</keyword>
<dbReference type="InterPro" id="IPR027417">
    <property type="entry name" value="P-loop_NTPase"/>
</dbReference>
<dbReference type="Gene3D" id="3.40.50.300">
    <property type="entry name" value="P-loop containing nucleotide triphosphate hydrolases"/>
    <property type="match status" value="2"/>
</dbReference>
<dbReference type="AlphaFoldDB" id="A0A850SYP2"/>
<dbReference type="SUPFAM" id="SSF52540">
    <property type="entry name" value="P-loop containing nucleoside triphosphate hydrolases"/>
    <property type="match status" value="1"/>
</dbReference>
<keyword evidence="2" id="KW-0067">ATP-binding</keyword>
<evidence type="ECO:0000313" key="3">
    <source>
        <dbReference type="Proteomes" id="UP000553343"/>
    </source>
</evidence>
<accession>A0A850SYP2</accession>
<evidence type="ECO:0000313" key="2">
    <source>
        <dbReference type="EMBL" id="NWH06339.1"/>
    </source>
</evidence>
<protein>
    <submittedName>
        <fullName evidence="2">Helicase</fullName>
    </submittedName>
</protein>
<keyword evidence="3" id="KW-1185">Reference proteome</keyword>
<dbReference type="CDD" id="cd18785">
    <property type="entry name" value="SF2_C"/>
    <property type="match status" value="1"/>
</dbReference>
<organism evidence="2 3">
    <name type="scientific">Desulfobacter latus</name>
    <dbReference type="NCBI Taxonomy" id="2292"/>
    <lineage>
        <taxon>Bacteria</taxon>
        <taxon>Pseudomonadati</taxon>
        <taxon>Thermodesulfobacteriota</taxon>
        <taxon>Desulfobacteria</taxon>
        <taxon>Desulfobacterales</taxon>
        <taxon>Desulfobacteraceae</taxon>
        <taxon>Desulfobacter</taxon>
    </lineage>
</organism>
<name>A0A850SYP2_9BACT</name>
<proteinExistence type="predicted"/>
<dbReference type="Proteomes" id="UP000553343">
    <property type="component" value="Unassembled WGS sequence"/>
</dbReference>
<sequence>MIKIDYSKFRKTYINWVKSQLIGPAFNQDDPLHGIPPLDRYTTGILFPVIKGGEGIDPGYEANFLLSKEDDEAEEEKKGAAKPSEKRYRYMPPSSVGFSFFVHGEQIRFQIQYSAVRYEREKKQGEKGRYVTQSWNRIPLAEKEGNLLNFDLNAIVLSQAKNGNLPDEKTLKFRQAVLENNAVIDVLGRPYADGWLVTITLCNSALVSIDGTAEEWIDAKNHSSLFEAALSCTLDKGEVGTYPRVDPQLLSAEEQELDLQYRHHHIYAIGHGGAVNWTLKGKRVNEIRTEFIPSVEVPHVTADVSETDGDILCLEALACCRKNLKNVTRELIHFVDQYGKWIKAREQELSDFSLKEKDAAQRIVLRMGKALKRMKTGVAMIANNSCIAQAFEIANRAMLSQMMQHDKVLKNEKGADSYKWRPFQLAFILTTLESAVNEDSMDRDRVDLIWFPTGGGKTEAYLGLTAFVIAWRRLTNPASGGGTSVLMRYTLRLLTSQQYQRATRLVCALELIRQNHPELGKEPITIGMWVGQATSPNTYKQAHELIVKASRGKGDPPGKLVLDACPWCLKPFKAPDNFHASPSKFHFFCTNPACDFGGNESGIIPCQVVDEALYAQPPTFLIATIDKFARLAWEERTNSFFGKGVNRPPELVIQDELHLISGALGSIAGLYEAGLDTVLIHLGIRPKYIASTATIRMAEEQVKRLYGKPVSVFPPPGLDCDDSYFARTIPLDVRPGRLYLGYLAPALNRRQCMAPLASTLMAAPEVLFENGHIDQDALLEAWWTLMIYHGSLKGVGNSHNLFNVDIPRHFKRLKDEAAALGFKIDRTPKQISQLTSVSTAQENAETFARLERPRTDELCLDAALATNMISVGLDVSRLALMIVNGQPLTTGEYIQASSRVGRSQVPGIVFTNFYRDQARSLSHYENFRAFHESFYRFVEPTSITPFTFQARRRALHAALVIAVRHGCPSLLKNNCAQAFDPENPAICKIIETLKLRCSFADKERANEIKRHIDRLSQEWQSEAAHCRSVKRQLDYSAPQNINNTNRLIYAHDDKIKGLWPTLNSMRNVEHTALLKPL</sequence>
<keyword evidence="2" id="KW-0347">Helicase</keyword>
<dbReference type="EMBL" id="JACADJ010000070">
    <property type="protein sequence ID" value="NWH06339.1"/>
    <property type="molecule type" value="Genomic_DNA"/>
</dbReference>
<reference evidence="2 3" key="1">
    <citation type="submission" date="2020-06" db="EMBL/GenBank/DDBJ databases">
        <title>High-quality draft genome of sulfate reducer Desulfobacter latus type strain AcrS2 isolated from marine sediment.</title>
        <authorList>
            <person name="Hoppe M."/>
            <person name="Larsen C.K."/>
            <person name="Marshall I.P.G."/>
            <person name="Schramm A."/>
            <person name="Marietou A.G."/>
        </authorList>
    </citation>
    <scope>NUCLEOTIDE SEQUENCE [LARGE SCALE GENOMIC DNA]</scope>
    <source>
        <strain evidence="2 3">AcRS2</strain>
    </source>
</reference>
<dbReference type="GO" id="GO:0004386">
    <property type="term" value="F:helicase activity"/>
    <property type="evidence" value="ECO:0007669"/>
    <property type="project" value="UniProtKB-KW"/>
</dbReference>
<dbReference type="InterPro" id="IPR001650">
    <property type="entry name" value="Helicase_C-like"/>
</dbReference>
<gene>
    <name evidence="2" type="ORF">HXW94_15345</name>
</gene>
<feature type="domain" description="Helicase C-terminal" evidence="1">
    <location>
        <begin position="831"/>
        <end position="903"/>
    </location>
</feature>
<comment type="caution">
    <text evidence="2">The sequence shown here is derived from an EMBL/GenBank/DDBJ whole genome shotgun (WGS) entry which is preliminary data.</text>
</comment>
<evidence type="ECO:0000259" key="1">
    <source>
        <dbReference type="Pfam" id="PF00271"/>
    </source>
</evidence>